<keyword evidence="1" id="KW-0812">Transmembrane</keyword>
<dbReference type="EMBL" id="CAKMRJ010005745">
    <property type="protein sequence ID" value="CAH1453099.1"/>
    <property type="molecule type" value="Genomic_DNA"/>
</dbReference>
<dbReference type="AlphaFoldDB" id="A0AAU9PSG1"/>
<evidence type="ECO:0000313" key="3">
    <source>
        <dbReference type="Proteomes" id="UP001157418"/>
    </source>
</evidence>
<comment type="caution">
    <text evidence="2">The sequence shown here is derived from an EMBL/GenBank/DDBJ whole genome shotgun (WGS) entry which is preliminary data.</text>
</comment>
<keyword evidence="3" id="KW-1185">Reference proteome</keyword>
<accession>A0AAU9PSG1</accession>
<dbReference type="Proteomes" id="UP001157418">
    <property type="component" value="Unassembled WGS sequence"/>
</dbReference>
<keyword evidence="1" id="KW-1133">Transmembrane helix</keyword>
<feature type="transmembrane region" description="Helical" evidence="1">
    <location>
        <begin position="109"/>
        <end position="129"/>
    </location>
</feature>
<protein>
    <submittedName>
        <fullName evidence="2">Uncharacterized protein</fullName>
    </submittedName>
</protein>
<gene>
    <name evidence="2" type="ORF">LVIROSA_LOCUS38372</name>
</gene>
<proteinExistence type="predicted"/>
<evidence type="ECO:0000313" key="2">
    <source>
        <dbReference type="EMBL" id="CAH1453099.1"/>
    </source>
</evidence>
<evidence type="ECO:0000256" key="1">
    <source>
        <dbReference type="SAM" id="Phobius"/>
    </source>
</evidence>
<reference evidence="2 3" key="1">
    <citation type="submission" date="2022-01" db="EMBL/GenBank/DDBJ databases">
        <authorList>
            <person name="Xiong W."/>
            <person name="Schranz E."/>
        </authorList>
    </citation>
    <scope>NUCLEOTIDE SEQUENCE [LARGE SCALE GENOMIC DNA]</scope>
</reference>
<keyword evidence="1" id="KW-0472">Membrane</keyword>
<organism evidence="2 3">
    <name type="scientific">Lactuca virosa</name>
    <dbReference type="NCBI Taxonomy" id="75947"/>
    <lineage>
        <taxon>Eukaryota</taxon>
        <taxon>Viridiplantae</taxon>
        <taxon>Streptophyta</taxon>
        <taxon>Embryophyta</taxon>
        <taxon>Tracheophyta</taxon>
        <taxon>Spermatophyta</taxon>
        <taxon>Magnoliopsida</taxon>
        <taxon>eudicotyledons</taxon>
        <taxon>Gunneridae</taxon>
        <taxon>Pentapetalae</taxon>
        <taxon>asterids</taxon>
        <taxon>campanulids</taxon>
        <taxon>Asterales</taxon>
        <taxon>Asteraceae</taxon>
        <taxon>Cichorioideae</taxon>
        <taxon>Cichorieae</taxon>
        <taxon>Lactucinae</taxon>
        <taxon>Lactuca</taxon>
    </lineage>
</organism>
<name>A0AAU9PSG1_9ASTR</name>
<sequence>MRRIEVLGKMISLSDIWQEVDKFNMFHPYAFHSKSRILKQYNWLVFVFNVDIKQQLKGIGSCVDNSRNVRWDRLWSYSSCAHTAKEQIFNLFTYIPVRTVMIMGQRRDLGIFFSGCLVFVEHLWLFVYLY</sequence>